<dbReference type="AlphaFoldDB" id="A0A8J4TJP2"/>
<protein>
    <recommendedName>
        <fullName evidence="2">Protein CNPPD1</fullName>
    </recommendedName>
</protein>
<dbReference type="GO" id="GO:0000307">
    <property type="term" value="C:cyclin-dependent protein kinase holoenzyme complex"/>
    <property type="evidence" value="ECO:0007669"/>
    <property type="project" value="TreeGrafter"/>
</dbReference>
<dbReference type="OrthoDB" id="244495at2759"/>
<dbReference type="GO" id="GO:0019901">
    <property type="term" value="F:protein kinase binding"/>
    <property type="evidence" value="ECO:0007669"/>
    <property type="project" value="InterPro"/>
</dbReference>
<organism evidence="3 4">
    <name type="scientific">Paragonimus heterotremus</name>
    <dbReference type="NCBI Taxonomy" id="100268"/>
    <lineage>
        <taxon>Eukaryota</taxon>
        <taxon>Metazoa</taxon>
        <taxon>Spiralia</taxon>
        <taxon>Lophotrochozoa</taxon>
        <taxon>Platyhelminthes</taxon>
        <taxon>Trematoda</taxon>
        <taxon>Digenea</taxon>
        <taxon>Plagiorchiida</taxon>
        <taxon>Troglotremata</taxon>
        <taxon>Troglotrematidae</taxon>
        <taxon>Paragonimus</taxon>
    </lineage>
</organism>
<dbReference type="GO" id="GO:0005634">
    <property type="term" value="C:nucleus"/>
    <property type="evidence" value="ECO:0007669"/>
    <property type="project" value="TreeGrafter"/>
</dbReference>
<dbReference type="Gene3D" id="1.10.472.10">
    <property type="entry name" value="Cyclin-like"/>
    <property type="match status" value="1"/>
</dbReference>
<dbReference type="InterPro" id="IPR013922">
    <property type="entry name" value="Cyclin_PHO80-like"/>
</dbReference>
<dbReference type="Proteomes" id="UP000748531">
    <property type="component" value="Unassembled WGS sequence"/>
</dbReference>
<name>A0A8J4TJP2_9TREM</name>
<proteinExistence type="inferred from homology"/>
<comment type="caution">
    <text evidence="3">The sequence shown here is derived from an EMBL/GenBank/DDBJ whole genome shotgun (WGS) entry which is preliminary data.</text>
</comment>
<dbReference type="PANTHER" id="PTHR15615">
    <property type="match status" value="1"/>
</dbReference>
<accession>A0A8J4TJP2</accession>
<evidence type="ECO:0000256" key="1">
    <source>
        <dbReference type="ARBA" id="ARBA00038508"/>
    </source>
</evidence>
<dbReference type="GO" id="GO:0016538">
    <property type="term" value="F:cyclin-dependent protein serine/threonine kinase regulator activity"/>
    <property type="evidence" value="ECO:0007669"/>
    <property type="project" value="TreeGrafter"/>
</dbReference>
<comment type="similarity">
    <text evidence="1">Belongs to the CNPPD1 family.</text>
</comment>
<evidence type="ECO:0000256" key="2">
    <source>
        <dbReference type="ARBA" id="ARBA00040808"/>
    </source>
</evidence>
<dbReference type="EMBL" id="LUCH01003253">
    <property type="protein sequence ID" value="KAF5400364.1"/>
    <property type="molecule type" value="Genomic_DNA"/>
</dbReference>
<reference evidence="3" key="1">
    <citation type="submission" date="2019-05" db="EMBL/GenBank/DDBJ databases">
        <title>Annotation for the trematode Paragonimus heterotremus.</title>
        <authorList>
            <person name="Choi Y.-J."/>
        </authorList>
    </citation>
    <scope>NUCLEOTIDE SEQUENCE</scope>
    <source>
        <strain evidence="3">LC</strain>
    </source>
</reference>
<keyword evidence="4" id="KW-1185">Reference proteome</keyword>
<evidence type="ECO:0000313" key="4">
    <source>
        <dbReference type="Proteomes" id="UP000748531"/>
    </source>
</evidence>
<dbReference type="PANTHER" id="PTHR15615:SF108">
    <property type="entry name" value="PROTEIN CNPPD1"/>
    <property type="match status" value="1"/>
</dbReference>
<dbReference type="CDD" id="cd20557">
    <property type="entry name" value="CYCLIN_ScPCL1-like"/>
    <property type="match status" value="1"/>
</dbReference>
<evidence type="ECO:0000313" key="3">
    <source>
        <dbReference type="EMBL" id="KAF5400364.1"/>
    </source>
</evidence>
<dbReference type="Pfam" id="PF08613">
    <property type="entry name" value="Cyclin"/>
    <property type="match status" value="1"/>
</dbReference>
<gene>
    <name evidence="3" type="ORF">PHET_05910</name>
</gene>
<sequence>MGFTFNSLRDIHGNIRTDVPDFTDHVADFVNSVVKRRLGKLDPFTVTECANSKFVPPVSMLTALIFIKKFASSDPPPQLADEITAVDLFVIALTTASKYLHDVGTEDGLDNAGWAELFNMDVKDLNKLEIKFLCALNWKCFVEKIDYNDLQAAFNSVARCKRPWVASVFSRSRLWRSLRGISRSRYRSRASFRILALLSAAYLTACVNQSHHLLEPSRSFSTLDAFEETSNSQPFSVFRDEVTFATNRSDSCGNLTFQNCLDFDWNCFLLRRTEVLSTVLPERISHFPTTNYPQSILVSCGG</sequence>